<evidence type="ECO:0000313" key="2">
    <source>
        <dbReference type="Proteomes" id="UP000597989"/>
    </source>
</evidence>
<dbReference type="Proteomes" id="UP000597989">
    <property type="component" value="Unassembled WGS sequence"/>
</dbReference>
<dbReference type="AlphaFoldDB" id="A0A917JYG3"/>
<gene>
    <name evidence="1" type="ORF">GCM10011581_31920</name>
</gene>
<evidence type="ECO:0000313" key="1">
    <source>
        <dbReference type="EMBL" id="GGI92378.1"/>
    </source>
</evidence>
<organism evidence="1 2">
    <name type="scientific">Saccharopolyspora thermophila</name>
    <dbReference type="NCBI Taxonomy" id="89367"/>
    <lineage>
        <taxon>Bacteria</taxon>
        <taxon>Bacillati</taxon>
        <taxon>Actinomycetota</taxon>
        <taxon>Actinomycetes</taxon>
        <taxon>Pseudonocardiales</taxon>
        <taxon>Pseudonocardiaceae</taxon>
        <taxon>Saccharopolyspora</taxon>
    </lineage>
</organism>
<comment type="caution">
    <text evidence="1">The sequence shown here is derived from an EMBL/GenBank/DDBJ whole genome shotgun (WGS) entry which is preliminary data.</text>
</comment>
<name>A0A917JYG3_9PSEU</name>
<protein>
    <submittedName>
        <fullName evidence="1">Uncharacterized protein</fullName>
    </submittedName>
</protein>
<proteinExistence type="predicted"/>
<reference evidence="1 2" key="1">
    <citation type="journal article" date="2014" name="Int. J. Syst. Evol. Microbiol.">
        <title>Complete genome sequence of Corynebacterium casei LMG S-19264T (=DSM 44701T), isolated from a smear-ripened cheese.</title>
        <authorList>
            <consortium name="US DOE Joint Genome Institute (JGI-PGF)"/>
            <person name="Walter F."/>
            <person name="Albersmeier A."/>
            <person name="Kalinowski J."/>
            <person name="Ruckert C."/>
        </authorList>
    </citation>
    <scope>NUCLEOTIDE SEQUENCE [LARGE SCALE GENOMIC DNA]</scope>
    <source>
        <strain evidence="1 2">CGMCC 4.7206</strain>
    </source>
</reference>
<sequence>MATDAELAAQAVDTLCSIGSADATSGLAAQARAVQWALDEAAFELGGGRYSAEQRRQLAEQLVALASALRAGPDKVVIDVSE</sequence>
<dbReference type="EMBL" id="BMMT01000011">
    <property type="protein sequence ID" value="GGI92378.1"/>
    <property type="molecule type" value="Genomic_DNA"/>
</dbReference>
<accession>A0A917JYG3</accession>